<organism evidence="2 3">
    <name type="scientific">Palleronia abyssalis</name>
    <dbReference type="NCBI Taxonomy" id="1501240"/>
    <lineage>
        <taxon>Bacteria</taxon>
        <taxon>Pseudomonadati</taxon>
        <taxon>Pseudomonadota</taxon>
        <taxon>Alphaproteobacteria</taxon>
        <taxon>Rhodobacterales</taxon>
        <taxon>Roseobacteraceae</taxon>
        <taxon>Palleronia</taxon>
    </lineage>
</organism>
<dbReference type="Pfam" id="PF13483">
    <property type="entry name" value="Lactamase_B_3"/>
    <property type="match status" value="1"/>
</dbReference>
<dbReference type="RefSeq" id="WP_108894594.1">
    <property type="nucleotide sequence ID" value="NZ_ONZF01000005.1"/>
</dbReference>
<keyword evidence="1" id="KW-0732">Signal</keyword>
<evidence type="ECO:0008006" key="4">
    <source>
        <dbReference type="Google" id="ProtNLM"/>
    </source>
</evidence>
<name>A0A2R8BXC8_9RHOB</name>
<dbReference type="SUPFAM" id="SSF56281">
    <property type="entry name" value="Metallo-hydrolase/oxidoreductase"/>
    <property type="match status" value="1"/>
</dbReference>
<dbReference type="OrthoDB" id="7343000at2"/>
<reference evidence="2 3" key="1">
    <citation type="submission" date="2018-03" db="EMBL/GenBank/DDBJ databases">
        <authorList>
            <person name="Keele B.F."/>
        </authorList>
    </citation>
    <scope>NUCLEOTIDE SEQUENCE [LARGE SCALE GENOMIC DNA]</scope>
    <source>
        <strain evidence="2 3">CECT 8504</strain>
    </source>
</reference>
<evidence type="ECO:0000313" key="3">
    <source>
        <dbReference type="Proteomes" id="UP000244912"/>
    </source>
</evidence>
<protein>
    <recommendedName>
        <fullName evidence="4">Metallo-beta-lactamase domain-containing protein</fullName>
    </recommendedName>
</protein>
<evidence type="ECO:0000313" key="2">
    <source>
        <dbReference type="EMBL" id="SPJ24783.1"/>
    </source>
</evidence>
<dbReference type="EMBL" id="ONZF01000005">
    <property type="protein sequence ID" value="SPJ24783.1"/>
    <property type="molecule type" value="Genomic_DNA"/>
</dbReference>
<evidence type="ECO:0000256" key="1">
    <source>
        <dbReference type="SAM" id="SignalP"/>
    </source>
</evidence>
<sequence length="271" mass="29776">MFRFAVLGLLLQLPSLSAAQERQSHCIAIADAAPGISYVQNASWGQPLENYTVRLSYIDHSMFLIEAPDGGTAVTDYNGFLGSVDFVPDVATMNRAHSSHWTISPDPRIPNLLEGWGDGVSPNLYQLELGEMYVRNVPTDIRSGFGGAEKYGNSIFVFEVAGLCIGHLGHLHHEPDDAQYAALGRLDVVMAAVDGGLTVDLATMERTLDRLRSSIVIPMHWFGRGSLDRFIGDISDSFDVEERQESFIEVSLRSLPDRPTVVVLPPLFLSE</sequence>
<feature type="chain" id="PRO_5015320064" description="Metallo-beta-lactamase domain-containing protein" evidence="1">
    <location>
        <begin position="20"/>
        <end position="271"/>
    </location>
</feature>
<dbReference type="PANTHER" id="PTHR39189">
    <property type="entry name" value="UPF0173 METAL-DEPENDENT HYDROLASE YTKL"/>
    <property type="match status" value="1"/>
</dbReference>
<proteinExistence type="predicted"/>
<keyword evidence="3" id="KW-1185">Reference proteome</keyword>
<accession>A0A2R8BXC8</accession>
<dbReference type="PANTHER" id="PTHR39189:SF1">
    <property type="entry name" value="UPF0173 METAL-DEPENDENT HYDROLASE YTKL"/>
    <property type="match status" value="1"/>
</dbReference>
<dbReference type="Gene3D" id="3.60.15.10">
    <property type="entry name" value="Ribonuclease Z/Hydroxyacylglutathione hydrolase-like"/>
    <property type="match status" value="1"/>
</dbReference>
<dbReference type="Proteomes" id="UP000244912">
    <property type="component" value="Unassembled WGS sequence"/>
</dbReference>
<gene>
    <name evidence="2" type="ORF">PAA8504_02621</name>
</gene>
<dbReference type="AlphaFoldDB" id="A0A2R8BXC8"/>
<dbReference type="InterPro" id="IPR036866">
    <property type="entry name" value="RibonucZ/Hydroxyglut_hydro"/>
</dbReference>
<feature type="signal peptide" evidence="1">
    <location>
        <begin position="1"/>
        <end position="19"/>
    </location>
</feature>